<gene>
    <name evidence="1" type="ORF">ACFSRZ_11580</name>
</gene>
<keyword evidence="1" id="KW-0489">Methyltransferase</keyword>
<dbReference type="Proteomes" id="UP001597508">
    <property type="component" value="Unassembled WGS sequence"/>
</dbReference>
<dbReference type="RefSeq" id="WP_379666721.1">
    <property type="nucleotide sequence ID" value="NZ_JBHULH010000004.1"/>
</dbReference>
<sequence>MFSRIASYLKFFLKSKNHHGVHSPFVFNLVTKCLYDKKNLPEFSTLEKYRKELLSNEEKIHVTDFGAGSKVFSSHIRQISKIAHYAGISKKRAELLLRLTQYFQPKNILELGTSLGIATSALSLGKPNSTITTFEGCKETLNIAKEMFEKYELKNIRALEGDFQQTYFSEVQKSVFDLIYFDGNHTKEATLSYFEACLSSIHNDTVLIFDDIHWSKSMEEAWEEIKGHEKVTVTIDTYQWGLVFFRREQEKEHFIIRV</sequence>
<dbReference type="Pfam" id="PF13578">
    <property type="entry name" value="Methyltransf_24"/>
    <property type="match status" value="1"/>
</dbReference>
<name>A0ABW5LVC1_9FLAO</name>
<evidence type="ECO:0000313" key="1">
    <source>
        <dbReference type="EMBL" id="MFD2568018.1"/>
    </source>
</evidence>
<evidence type="ECO:0000313" key="2">
    <source>
        <dbReference type="Proteomes" id="UP001597508"/>
    </source>
</evidence>
<proteinExistence type="predicted"/>
<keyword evidence="1" id="KW-0808">Transferase</keyword>
<organism evidence="1 2">
    <name type="scientific">Pseudotenacibaculum haliotis</name>
    <dbReference type="NCBI Taxonomy" id="1862138"/>
    <lineage>
        <taxon>Bacteria</taxon>
        <taxon>Pseudomonadati</taxon>
        <taxon>Bacteroidota</taxon>
        <taxon>Flavobacteriia</taxon>
        <taxon>Flavobacteriales</taxon>
        <taxon>Flavobacteriaceae</taxon>
        <taxon>Pseudotenacibaculum</taxon>
    </lineage>
</organism>
<protein>
    <submittedName>
        <fullName evidence="1">O-methyltransferase</fullName>
        <ecNumber evidence="1">2.1.1.-</ecNumber>
    </submittedName>
</protein>
<dbReference type="InterPro" id="IPR029063">
    <property type="entry name" value="SAM-dependent_MTases_sf"/>
</dbReference>
<accession>A0ABW5LVC1</accession>
<keyword evidence="2" id="KW-1185">Reference proteome</keyword>
<comment type="caution">
    <text evidence="1">The sequence shown here is derived from an EMBL/GenBank/DDBJ whole genome shotgun (WGS) entry which is preliminary data.</text>
</comment>
<dbReference type="GO" id="GO:0032259">
    <property type="term" value="P:methylation"/>
    <property type="evidence" value="ECO:0007669"/>
    <property type="project" value="UniProtKB-KW"/>
</dbReference>
<dbReference type="EC" id="2.1.1.-" evidence="1"/>
<dbReference type="Gene3D" id="3.40.50.150">
    <property type="entry name" value="Vaccinia Virus protein VP39"/>
    <property type="match status" value="1"/>
</dbReference>
<dbReference type="SUPFAM" id="SSF53335">
    <property type="entry name" value="S-adenosyl-L-methionine-dependent methyltransferases"/>
    <property type="match status" value="1"/>
</dbReference>
<dbReference type="EMBL" id="JBHULH010000004">
    <property type="protein sequence ID" value="MFD2568018.1"/>
    <property type="molecule type" value="Genomic_DNA"/>
</dbReference>
<reference evidence="2" key="1">
    <citation type="journal article" date="2019" name="Int. J. Syst. Evol. Microbiol.">
        <title>The Global Catalogue of Microorganisms (GCM) 10K type strain sequencing project: providing services to taxonomists for standard genome sequencing and annotation.</title>
        <authorList>
            <consortium name="The Broad Institute Genomics Platform"/>
            <consortium name="The Broad Institute Genome Sequencing Center for Infectious Disease"/>
            <person name="Wu L."/>
            <person name="Ma J."/>
        </authorList>
    </citation>
    <scope>NUCLEOTIDE SEQUENCE [LARGE SCALE GENOMIC DNA]</scope>
    <source>
        <strain evidence="2">KCTC 52127</strain>
    </source>
</reference>
<dbReference type="GO" id="GO:0008168">
    <property type="term" value="F:methyltransferase activity"/>
    <property type="evidence" value="ECO:0007669"/>
    <property type="project" value="UniProtKB-KW"/>
</dbReference>
<dbReference type="CDD" id="cd02440">
    <property type="entry name" value="AdoMet_MTases"/>
    <property type="match status" value="1"/>
</dbReference>